<feature type="domain" description="BHLH" evidence="7">
    <location>
        <begin position="210"/>
        <end position="259"/>
    </location>
</feature>
<dbReference type="FunFam" id="4.10.280.10:FF:000004">
    <property type="entry name" value="Basic helix-loop-helix transcription factor"/>
    <property type="match status" value="1"/>
</dbReference>
<dbReference type="OrthoDB" id="690068at2759"/>
<dbReference type="SUPFAM" id="SSF47459">
    <property type="entry name" value="HLH, helix-loop-helix DNA-binding domain"/>
    <property type="match status" value="1"/>
</dbReference>
<dbReference type="GO" id="GO:0003700">
    <property type="term" value="F:DNA-binding transcription factor activity"/>
    <property type="evidence" value="ECO:0007669"/>
    <property type="project" value="InterPro"/>
</dbReference>
<dbReference type="AlphaFoldDB" id="A0A7I8K8I3"/>
<feature type="region of interest" description="Disordered" evidence="6">
    <location>
        <begin position="140"/>
        <end position="214"/>
    </location>
</feature>
<dbReference type="PANTHER" id="PTHR46807:SF1">
    <property type="entry name" value="TRANSCRIPTION FACTOR PIF3"/>
    <property type="match status" value="1"/>
</dbReference>
<keyword evidence="10" id="KW-1185">Reference proteome</keyword>
<evidence type="ECO:0000313" key="8">
    <source>
        <dbReference type="EMBL" id="CAA2618230.1"/>
    </source>
</evidence>
<dbReference type="PROSITE" id="PS50888">
    <property type="entry name" value="BHLH"/>
    <property type="match status" value="1"/>
</dbReference>
<evidence type="ECO:0000313" key="9">
    <source>
        <dbReference type="EMBL" id="CAA7394079.1"/>
    </source>
</evidence>
<dbReference type="InterPro" id="IPR011598">
    <property type="entry name" value="bHLH_dom"/>
</dbReference>
<dbReference type="SMART" id="SM00353">
    <property type="entry name" value="HLH"/>
    <property type="match status" value="1"/>
</dbReference>
<evidence type="ECO:0000259" key="7">
    <source>
        <dbReference type="PROSITE" id="PS50888"/>
    </source>
</evidence>
<dbReference type="Pfam" id="PF00010">
    <property type="entry name" value="HLH"/>
    <property type="match status" value="1"/>
</dbReference>
<proteinExistence type="inferred from homology"/>
<keyword evidence="4" id="KW-0804">Transcription</keyword>
<gene>
    <name evidence="8" type="ORF">SI7747_04004397</name>
    <name evidence="9" type="ORF">SI8410_04004740</name>
</gene>
<comment type="subcellular location">
    <subcellularLocation>
        <location evidence="1">Nucleus</location>
    </subcellularLocation>
</comment>
<accession>A0A7I8K8I3</accession>
<comment type="similarity">
    <text evidence="2">Belongs to the bHLH protein family.</text>
</comment>
<feature type="compositionally biased region" description="Basic residues" evidence="6">
    <location>
        <begin position="198"/>
        <end position="209"/>
    </location>
</feature>
<protein>
    <recommendedName>
        <fullName evidence="7">BHLH domain-containing protein</fullName>
    </recommendedName>
</protein>
<evidence type="ECO:0000256" key="1">
    <source>
        <dbReference type="ARBA" id="ARBA00004123"/>
    </source>
</evidence>
<keyword evidence="3" id="KW-0805">Transcription regulation</keyword>
<dbReference type="Gene3D" id="4.10.280.10">
    <property type="entry name" value="Helix-loop-helix DNA-binding domain"/>
    <property type="match status" value="1"/>
</dbReference>
<evidence type="ECO:0000256" key="3">
    <source>
        <dbReference type="ARBA" id="ARBA00023015"/>
    </source>
</evidence>
<evidence type="ECO:0000256" key="6">
    <source>
        <dbReference type="SAM" id="MobiDB-lite"/>
    </source>
</evidence>
<evidence type="ECO:0000313" key="10">
    <source>
        <dbReference type="Proteomes" id="UP000663760"/>
    </source>
</evidence>
<reference evidence="9" key="1">
    <citation type="submission" date="2020-02" db="EMBL/GenBank/DDBJ databases">
        <authorList>
            <person name="Scholz U."/>
            <person name="Mascher M."/>
            <person name="Fiebig A."/>
        </authorList>
    </citation>
    <scope>NUCLEOTIDE SEQUENCE</scope>
</reference>
<evidence type="ECO:0000256" key="5">
    <source>
        <dbReference type="ARBA" id="ARBA00023242"/>
    </source>
</evidence>
<keyword evidence="5" id="KW-0539">Nucleus</keyword>
<dbReference type="GO" id="GO:0046983">
    <property type="term" value="F:protein dimerization activity"/>
    <property type="evidence" value="ECO:0007669"/>
    <property type="project" value="InterPro"/>
</dbReference>
<dbReference type="GO" id="GO:0005634">
    <property type="term" value="C:nucleus"/>
    <property type="evidence" value="ECO:0007669"/>
    <property type="project" value="UniProtKB-SubCell"/>
</dbReference>
<dbReference type="InterPro" id="IPR036638">
    <property type="entry name" value="HLH_DNA-bd_sf"/>
</dbReference>
<evidence type="ECO:0000256" key="2">
    <source>
        <dbReference type="ARBA" id="ARBA00005510"/>
    </source>
</evidence>
<organism evidence="9 10">
    <name type="scientific">Spirodela intermedia</name>
    <name type="common">Intermediate duckweed</name>
    <dbReference type="NCBI Taxonomy" id="51605"/>
    <lineage>
        <taxon>Eukaryota</taxon>
        <taxon>Viridiplantae</taxon>
        <taxon>Streptophyta</taxon>
        <taxon>Embryophyta</taxon>
        <taxon>Tracheophyta</taxon>
        <taxon>Spermatophyta</taxon>
        <taxon>Magnoliopsida</taxon>
        <taxon>Liliopsida</taxon>
        <taxon>Araceae</taxon>
        <taxon>Lemnoideae</taxon>
        <taxon>Spirodela</taxon>
    </lineage>
</organism>
<dbReference type="EMBL" id="LR746267">
    <property type="protein sequence ID" value="CAA7394079.1"/>
    <property type="molecule type" value="Genomic_DNA"/>
</dbReference>
<dbReference type="PANTHER" id="PTHR46807">
    <property type="entry name" value="TRANSCRIPTION FACTOR PIF3"/>
    <property type="match status" value="1"/>
</dbReference>
<dbReference type="CDD" id="cd11445">
    <property type="entry name" value="bHLH_AtPIF_like"/>
    <property type="match status" value="1"/>
</dbReference>
<feature type="compositionally biased region" description="Acidic residues" evidence="6">
    <location>
        <begin position="179"/>
        <end position="193"/>
    </location>
</feature>
<dbReference type="InterPro" id="IPR044273">
    <property type="entry name" value="PIF3-like"/>
</dbReference>
<dbReference type="InterPro" id="IPR047265">
    <property type="entry name" value="PIF1-like_bHLH"/>
</dbReference>
<sequence length="270" mass="29968">MAGAWRTAMDLSIRGDFPGGMDDDLVELSWQKGGIVMNSQTQRRAAASLSEAKNFQKTEANPKYRDPFEGSIREEDERETATWLHYSIEDSLDGDFCPEFYGLPAAEQEGLAKHGAAVAAAEEEDGAVFGDYVFSLPSVPGLKEGEGMRNQAEESSSSKREEAETNGPKGKKRKGVDAGESECLTEEAGDCESVEASRRRRRSASSRRARAAEVHNLAERRRRDRINEKMKALQELIPHCNKSDKASMLDEAIEYLKSLQLQLQFSITGR</sequence>
<name>A0A7I8K8I3_SPIIN</name>
<evidence type="ECO:0000256" key="4">
    <source>
        <dbReference type="ARBA" id="ARBA00023163"/>
    </source>
</evidence>
<dbReference type="Proteomes" id="UP000663760">
    <property type="component" value="Chromosome 4"/>
</dbReference>
<dbReference type="EMBL" id="LR743591">
    <property type="protein sequence ID" value="CAA2618230.1"/>
    <property type="molecule type" value="Genomic_DNA"/>
</dbReference>